<dbReference type="Proteomes" id="UP000486351">
    <property type="component" value="Unassembled WGS sequence"/>
</dbReference>
<proteinExistence type="predicted"/>
<evidence type="ECO:0000259" key="3">
    <source>
        <dbReference type="PROSITE" id="PS50222"/>
    </source>
</evidence>
<dbReference type="PROSITE" id="PS00018">
    <property type="entry name" value="EF_HAND_1"/>
    <property type="match status" value="1"/>
</dbReference>
<dbReference type="GO" id="GO:0015087">
    <property type="term" value="F:cobalt ion transmembrane transporter activity"/>
    <property type="evidence" value="ECO:0007669"/>
    <property type="project" value="TreeGrafter"/>
</dbReference>
<dbReference type="GO" id="GO:0015095">
    <property type="term" value="F:magnesium ion transmembrane transporter activity"/>
    <property type="evidence" value="ECO:0007669"/>
    <property type="project" value="TreeGrafter"/>
</dbReference>
<dbReference type="PANTHER" id="PTHR46494:SF1">
    <property type="entry name" value="CORA FAMILY METAL ION TRANSPORTER (EUROFUNG)"/>
    <property type="match status" value="1"/>
</dbReference>
<accession>A0A6G0R077</accession>
<comment type="subcellular location">
    <subcellularLocation>
        <location evidence="1">Cell membrane</location>
        <topology evidence="1">Multi-pass membrane protein</topology>
    </subcellularLocation>
</comment>
<evidence type="ECO:0000313" key="5">
    <source>
        <dbReference type="Proteomes" id="UP000486351"/>
    </source>
</evidence>
<dbReference type="SUPFAM" id="SSF143865">
    <property type="entry name" value="CorA soluble domain-like"/>
    <property type="match status" value="1"/>
</dbReference>
<dbReference type="InterPro" id="IPR011992">
    <property type="entry name" value="EF-hand-dom_pair"/>
</dbReference>
<dbReference type="InterPro" id="IPR045861">
    <property type="entry name" value="CorA_cytoplasmic_dom"/>
</dbReference>
<dbReference type="Gene3D" id="3.30.460.20">
    <property type="entry name" value="CorA soluble domain-like"/>
    <property type="match status" value="1"/>
</dbReference>
<evidence type="ECO:0000313" key="4">
    <source>
        <dbReference type="EMBL" id="KAE9309787.1"/>
    </source>
</evidence>
<reference evidence="4 5" key="1">
    <citation type="submission" date="2018-09" db="EMBL/GenBank/DDBJ databases">
        <title>Genomic investigation of the strawberry pathogen Phytophthora fragariae indicates pathogenicity is determined by transcriptional variation in three key races.</title>
        <authorList>
            <person name="Adams T.M."/>
            <person name="Armitage A.D."/>
            <person name="Sobczyk M.K."/>
            <person name="Bates H.J."/>
            <person name="Dunwell J.M."/>
            <person name="Nellist C.F."/>
            <person name="Harrison R.J."/>
        </authorList>
    </citation>
    <scope>NUCLEOTIDE SEQUENCE [LARGE SCALE GENOMIC DNA]</scope>
    <source>
        <strain evidence="4 5">NOV-77</strain>
    </source>
</reference>
<dbReference type="GO" id="GO:0005886">
    <property type="term" value="C:plasma membrane"/>
    <property type="evidence" value="ECO:0007669"/>
    <property type="project" value="UniProtKB-SubCell"/>
</dbReference>
<dbReference type="PROSITE" id="PS50222">
    <property type="entry name" value="EF_HAND_2"/>
    <property type="match status" value="1"/>
</dbReference>
<dbReference type="AlphaFoldDB" id="A0A6G0R077"/>
<dbReference type="PANTHER" id="PTHR46494">
    <property type="entry name" value="CORA FAMILY METAL ION TRANSPORTER (EUROFUNG)"/>
    <property type="match status" value="1"/>
</dbReference>
<feature type="domain" description="EF-hand" evidence="3">
    <location>
        <begin position="6"/>
        <end position="41"/>
    </location>
</feature>
<evidence type="ECO:0000256" key="2">
    <source>
        <dbReference type="ARBA" id="ARBA00022837"/>
    </source>
</evidence>
<dbReference type="SUPFAM" id="SSF47473">
    <property type="entry name" value="EF-hand"/>
    <property type="match status" value="1"/>
</dbReference>
<organism evidence="4 5">
    <name type="scientific">Phytophthora fragariae</name>
    <dbReference type="NCBI Taxonomy" id="53985"/>
    <lineage>
        <taxon>Eukaryota</taxon>
        <taxon>Sar</taxon>
        <taxon>Stramenopiles</taxon>
        <taxon>Oomycota</taxon>
        <taxon>Peronosporomycetes</taxon>
        <taxon>Peronosporales</taxon>
        <taxon>Peronosporaceae</taxon>
        <taxon>Phytophthora</taxon>
    </lineage>
</organism>
<sequence length="235" mass="27312">MGIACDSDRQFQAFVDVVDEDKSGDISYDEFVCAIQEIKLAQLFNDPFIRTMPTLHDSLKSAVKLGSIEYSPDRIRSVYPIHQVKSFIYSTKPNWATVRWINVEGVNTLLMRRLSVRYRLHPLAVEDTLGPAFKPPKYVKYDEHSFLVLQILHPCHKSPKYVKYDEHSFLVLQILHPCHKSVVKTYQNMYRASQFVLPEDDSPFDTMSQSELETRLKELDIGHVMTPLEHRDPQK</sequence>
<keyword evidence="2" id="KW-0106">Calcium</keyword>
<dbReference type="InterPro" id="IPR018247">
    <property type="entry name" value="EF_Hand_1_Ca_BS"/>
</dbReference>
<dbReference type="GO" id="GO:0005509">
    <property type="term" value="F:calcium ion binding"/>
    <property type="evidence" value="ECO:0007669"/>
    <property type="project" value="InterPro"/>
</dbReference>
<dbReference type="InterPro" id="IPR002048">
    <property type="entry name" value="EF_hand_dom"/>
</dbReference>
<dbReference type="GO" id="GO:0000287">
    <property type="term" value="F:magnesium ion binding"/>
    <property type="evidence" value="ECO:0007669"/>
    <property type="project" value="TreeGrafter"/>
</dbReference>
<name>A0A6G0R077_9STRA</name>
<protein>
    <recommendedName>
        <fullName evidence="3">EF-hand domain-containing protein</fullName>
    </recommendedName>
</protein>
<comment type="caution">
    <text evidence="4">The sequence shown here is derived from an EMBL/GenBank/DDBJ whole genome shotgun (WGS) entry which is preliminary data.</text>
</comment>
<gene>
    <name evidence="4" type="ORF">PF008_g20606</name>
</gene>
<evidence type="ECO:0000256" key="1">
    <source>
        <dbReference type="ARBA" id="ARBA00004651"/>
    </source>
</evidence>
<dbReference type="EMBL" id="QXFY01001773">
    <property type="protein sequence ID" value="KAE9309787.1"/>
    <property type="molecule type" value="Genomic_DNA"/>
</dbReference>
<dbReference type="GO" id="GO:0050897">
    <property type="term" value="F:cobalt ion binding"/>
    <property type="evidence" value="ECO:0007669"/>
    <property type="project" value="TreeGrafter"/>
</dbReference>